<feature type="repeat" description="TPR" evidence="1">
    <location>
        <begin position="46"/>
        <end position="79"/>
    </location>
</feature>
<evidence type="ECO:0000313" key="3">
    <source>
        <dbReference type="EMBL" id="MDT0556410.1"/>
    </source>
</evidence>
<keyword evidence="2" id="KW-0732">Signal</keyword>
<dbReference type="EMBL" id="JAVRHZ010000006">
    <property type="protein sequence ID" value="MDT0556410.1"/>
    <property type="molecule type" value="Genomic_DNA"/>
</dbReference>
<proteinExistence type="predicted"/>
<sequence>MNFFKPFVFILSLVCFFTISAQTDVNSDVDVTKVYEQVVKEGYGTPLVYKDLANAHYFKSNYEQAKKWYEKLFETEPTKDLTLKFRYKQSLKALGLYTEDNKYLSNKTVSTN</sequence>
<dbReference type="Gene3D" id="1.25.40.10">
    <property type="entry name" value="Tetratricopeptide repeat domain"/>
    <property type="match status" value="1"/>
</dbReference>
<dbReference type="InterPro" id="IPR019734">
    <property type="entry name" value="TPR_rpt"/>
</dbReference>
<feature type="chain" id="PRO_5046000196" description="Flagellar motor protein MotB" evidence="2">
    <location>
        <begin position="22"/>
        <end position="112"/>
    </location>
</feature>
<dbReference type="SUPFAM" id="SSF48452">
    <property type="entry name" value="TPR-like"/>
    <property type="match status" value="1"/>
</dbReference>
<dbReference type="RefSeq" id="WP_311333362.1">
    <property type="nucleotide sequence ID" value="NZ_JAVRHZ010000006.1"/>
</dbReference>
<keyword evidence="4" id="KW-1185">Reference proteome</keyword>
<organism evidence="3 4">
    <name type="scientific">Patiriisocius hiemis</name>
    <dbReference type="NCBI Taxonomy" id="3075604"/>
    <lineage>
        <taxon>Bacteria</taxon>
        <taxon>Pseudomonadati</taxon>
        <taxon>Bacteroidota</taxon>
        <taxon>Flavobacteriia</taxon>
        <taxon>Flavobacteriales</taxon>
        <taxon>Flavobacteriaceae</taxon>
        <taxon>Patiriisocius</taxon>
    </lineage>
</organism>
<evidence type="ECO:0000256" key="2">
    <source>
        <dbReference type="SAM" id="SignalP"/>
    </source>
</evidence>
<feature type="signal peptide" evidence="2">
    <location>
        <begin position="1"/>
        <end position="21"/>
    </location>
</feature>
<evidence type="ECO:0000313" key="4">
    <source>
        <dbReference type="Proteomes" id="UP001254488"/>
    </source>
</evidence>
<gene>
    <name evidence="3" type="ORF">RM538_10370</name>
</gene>
<dbReference type="InterPro" id="IPR011990">
    <property type="entry name" value="TPR-like_helical_dom_sf"/>
</dbReference>
<dbReference type="PROSITE" id="PS50005">
    <property type="entry name" value="TPR"/>
    <property type="match status" value="1"/>
</dbReference>
<evidence type="ECO:0000256" key="1">
    <source>
        <dbReference type="PROSITE-ProRule" id="PRU00339"/>
    </source>
</evidence>
<keyword evidence="1" id="KW-0802">TPR repeat</keyword>
<evidence type="ECO:0008006" key="5">
    <source>
        <dbReference type="Google" id="ProtNLM"/>
    </source>
</evidence>
<name>A0ABU2YF58_9FLAO</name>
<protein>
    <recommendedName>
        <fullName evidence="5">Flagellar motor protein MotB</fullName>
    </recommendedName>
</protein>
<accession>A0ABU2YF58</accession>
<comment type="caution">
    <text evidence="3">The sequence shown here is derived from an EMBL/GenBank/DDBJ whole genome shotgun (WGS) entry which is preliminary data.</text>
</comment>
<reference evidence="3 4" key="1">
    <citation type="submission" date="2023-09" db="EMBL/GenBank/DDBJ databases">
        <authorList>
            <person name="Rey-Velasco X."/>
        </authorList>
    </citation>
    <scope>NUCLEOTIDE SEQUENCE [LARGE SCALE GENOMIC DNA]</scope>
    <source>
        <strain evidence="3 4">W242</strain>
    </source>
</reference>
<dbReference type="Proteomes" id="UP001254488">
    <property type="component" value="Unassembled WGS sequence"/>
</dbReference>